<reference evidence="10 11" key="1">
    <citation type="submission" date="2018-04" db="EMBL/GenBank/DDBJ databases">
        <title>Novel Campyloabacter and Helicobacter Species and Strains.</title>
        <authorList>
            <person name="Mannion A.J."/>
            <person name="Shen Z."/>
            <person name="Fox J.G."/>
        </authorList>
    </citation>
    <scope>NUCLEOTIDE SEQUENCE [LARGE SCALE GENOMIC DNA]</scope>
    <source>
        <strain evidence="10 11">MIT 97-5075</strain>
    </source>
</reference>
<keyword evidence="5 7" id="KW-0949">S-adenosyl-L-methionine</keyword>
<comment type="caution">
    <text evidence="10">The sequence shown here is derived from an EMBL/GenBank/DDBJ whole genome shotgun (WGS) entry which is preliminary data.</text>
</comment>
<dbReference type="InterPro" id="IPR001737">
    <property type="entry name" value="KsgA/Erm"/>
</dbReference>
<dbReference type="PANTHER" id="PTHR11727">
    <property type="entry name" value="DIMETHYLADENOSINE TRANSFERASE"/>
    <property type="match status" value="1"/>
</dbReference>
<feature type="domain" description="Ribosomal RNA adenine methylase transferase N-terminal" evidence="9">
    <location>
        <begin position="48"/>
        <end position="228"/>
    </location>
</feature>
<feature type="binding site" evidence="7 8">
    <location>
        <position position="144"/>
    </location>
    <ligand>
        <name>S-adenosyl-L-methionine</name>
        <dbReference type="ChEBI" id="CHEBI:59789"/>
    </ligand>
</feature>
<dbReference type="EMBL" id="NXLW01000014">
    <property type="protein sequence ID" value="RDU71054.1"/>
    <property type="molecule type" value="Genomic_DNA"/>
</dbReference>
<dbReference type="Proteomes" id="UP000256424">
    <property type="component" value="Unassembled WGS sequence"/>
</dbReference>
<evidence type="ECO:0000256" key="6">
    <source>
        <dbReference type="ARBA" id="ARBA00022884"/>
    </source>
</evidence>
<dbReference type="GO" id="GO:0005829">
    <property type="term" value="C:cytosol"/>
    <property type="evidence" value="ECO:0007669"/>
    <property type="project" value="TreeGrafter"/>
</dbReference>
<evidence type="ECO:0000256" key="4">
    <source>
        <dbReference type="ARBA" id="ARBA00022679"/>
    </source>
</evidence>
<keyword evidence="11" id="KW-1185">Reference proteome</keyword>
<sequence>MQNFAHDLFLTKNHINNKKYTNKSIRRETRNILPKKNWGQNFLSDTTIIEQIFHAIPSNIGESILQKKIRLIEIGIGLGDLTKRLALKYPLLCYEIDTRLIALAKQNLANELTAQQVVILEADALHIRSGNGYLFESEYFLVSNLPYYIATSIILQTLRDSLCTGFLVMTQKEVAQKFCAKVHNKEYCALSVISEILGEIHYLFDVLPQSFIPQPKVDSAVFCFERTRDLLPVHLESILKYAFLSPRKKLFSNLTKWDWLGRVGTQEIFDAFNLPETIRAHEVSSEQYCKIADFTLTLNKG</sequence>
<dbReference type="PANTHER" id="PTHR11727:SF7">
    <property type="entry name" value="DIMETHYLADENOSINE TRANSFERASE-RELATED"/>
    <property type="match status" value="1"/>
</dbReference>
<feature type="binding site" evidence="7 8">
    <location>
        <position position="75"/>
    </location>
    <ligand>
        <name>S-adenosyl-L-methionine</name>
        <dbReference type="ChEBI" id="CHEBI:59789"/>
    </ligand>
</feature>
<keyword evidence="3 7" id="KW-0489">Methyltransferase</keyword>
<dbReference type="Pfam" id="PF00398">
    <property type="entry name" value="RrnaAD"/>
    <property type="match status" value="1"/>
</dbReference>
<dbReference type="SUPFAM" id="SSF53335">
    <property type="entry name" value="S-adenosyl-L-methionine-dependent methyltransferases"/>
    <property type="match status" value="1"/>
</dbReference>
<dbReference type="GO" id="GO:0052908">
    <property type="term" value="F:16S rRNA (adenine(1518)-N(6)/adenine(1519)-N(6))-dimethyltransferase activity"/>
    <property type="evidence" value="ECO:0007669"/>
    <property type="project" value="UniProtKB-EC"/>
</dbReference>
<evidence type="ECO:0000256" key="8">
    <source>
        <dbReference type="PROSITE-ProRule" id="PRU01026"/>
    </source>
</evidence>
<name>A0A3D8J2G9_9HELI</name>
<dbReference type="RefSeq" id="WP_104763620.1">
    <property type="nucleotide sequence ID" value="NZ_FZPM01000026.1"/>
</dbReference>
<evidence type="ECO:0000256" key="3">
    <source>
        <dbReference type="ARBA" id="ARBA00022603"/>
    </source>
</evidence>
<accession>A0A3D8J2G9</accession>
<dbReference type="GO" id="GO:0003723">
    <property type="term" value="F:RNA binding"/>
    <property type="evidence" value="ECO:0007669"/>
    <property type="project" value="UniProtKB-UniRule"/>
</dbReference>
<dbReference type="HAMAP" id="MF_00607">
    <property type="entry name" value="16SrRNA_methyltr_A"/>
    <property type="match status" value="1"/>
</dbReference>
<dbReference type="EC" id="2.1.1.182" evidence="7"/>
<proteinExistence type="inferred from homology"/>
<protein>
    <recommendedName>
        <fullName evidence="7">Ribosomal RNA small subunit methyltransferase A</fullName>
        <ecNumber evidence="7">2.1.1.182</ecNumber>
    </recommendedName>
    <alternativeName>
        <fullName evidence="7">16S rRNA (adenine(1518)-N(6)/adenine(1519)-N(6))-dimethyltransferase</fullName>
    </alternativeName>
    <alternativeName>
        <fullName evidence="7">16S rRNA dimethyladenosine transferase</fullName>
    </alternativeName>
    <alternativeName>
        <fullName evidence="7">16S rRNA dimethylase</fullName>
    </alternativeName>
    <alternativeName>
        <fullName evidence="7">S-adenosylmethionine-6-N', N'-adenosyl(rRNA) dimethyltransferase</fullName>
    </alternativeName>
</protein>
<evidence type="ECO:0000256" key="1">
    <source>
        <dbReference type="ARBA" id="ARBA00022490"/>
    </source>
</evidence>
<keyword evidence="2 7" id="KW-0698">rRNA processing</keyword>
<dbReference type="OrthoDB" id="9814755at2"/>
<organism evidence="10 11">
    <name type="scientific">Helicobacter aurati</name>
    <dbReference type="NCBI Taxonomy" id="137778"/>
    <lineage>
        <taxon>Bacteria</taxon>
        <taxon>Pseudomonadati</taxon>
        <taxon>Campylobacterota</taxon>
        <taxon>Epsilonproteobacteria</taxon>
        <taxon>Campylobacterales</taxon>
        <taxon>Helicobacteraceae</taxon>
        <taxon>Helicobacter</taxon>
    </lineage>
</organism>
<comment type="catalytic activity">
    <reaction evidence="7">
        <text>adenosine(1518)/adenosine(1519) in 16S rRNA + 4 S-adenosyl-L-methionine = N(6)-dimethyladenosine(1518)/N(6)-dimethyladenosine(1519) in 16S rRNA + 4 S-adenosyl-L-homocysteine + 4 H(+)</text>
        <dbReference type="Rhea" id="RHEA:19609"/>
        <dbReference type="Rhea" id="RHEA-COMP:10232"/>
        <dbReference type="Rhea" id="RHEA-COMP:10233"/>
        <dbReference type="ChEBI" id="CHEBI:15378"/>
        <dbReference type="ChEBI" id="CHEBI:57856"/>
        <dbReference type="ChEBI" id="CHEBI:59789"/>
        <dbReference type="ChEBI" id="CHEBI:74411"/>
        <dbReference type="ChEBI" id="CHEBI:74493"/>
        <dbReference type="EC" id="2.1.1.182"/>
    </reaction>
</comment>
<feature type="binding site" evidence="7 8">
    <location>
        <position position="41"/>
    </location>
    <ligand>
        <name>S-adenosyl-L-methionine</name>
        <dbReference type="ChEBI" id="CHEBI:59789"/>
    </ligand>
</feature>
<dbReference type="InterPro" id="IPR023165">
    <property type="entry name" value="rRNA_Ade_diMease-like_C"/>
</dbReference>
<dbReference type="SMART" id="SM00650">
    <property type="entry name" value="rADc"/>
    <property type="match status" value="1"/>
</dbReference>
<dbReference type="Gene3D" id="1.10.8.100">
    <property type="entry name" value="Ribosomal RNA adenine dimethylase-like, domain 2"/>
    <property type="match status" value="1"/>
</dbReference>
<feature type="binding site" evidence="7 8">
    <location>
        <position position="95"/>
    </location>
    <ligand>
        <name>S-adenosyl-L-methionine</name>
        <dbReference type="ChEBI" id="CHEBI:59789"/>
    </ligand>
</feature>
<evidence type="ECO:0000313" key="11">
    <source>
        <dbReference type="Proteomes" id="UP000256424"/>
    </source>
</evidence>
<dbReference type="InterPro" id="IPR029063">
    <property type="entry name" value="SAM-dependent_MTases_sf"/>
</dbReference>
<dbReference type="InterPro" id="IPR020598">
    <property type="entry name" value="rRNA_Ade_methylase_Trfase_N"/>
</dbReference>
<comment type="similarity">
    <text evidence="7">Belongs to the class I-like SAM-binding methyltransferase superfamily. rRNA adenine N(6)-methyltransferase family. RsmA subfamily.</text>
</comment>
<comment type="function">
    <text evidence="7">Specifically dimethylates two adjacent adenosines (A1518 and A1519) in the loop of a conserved hairpin near the 3'-end of 16S rRNA in the 30S particle. May play a critical role in biogenesis of 30S subunits.</text>
</comment>
<evidence type="ECO:0000256" key="5">
    <source>
        <dbReference type="ARBA" id="ARBA00022691"/>
    </source>
</evidence>
<evidence type="ECO:0000259" key="9">
    <source>
        <dbReference type="SMART" id="SM00650"/>
    </source>
</evidence>
<keyword evidence="4 7" id="KW-0808">Transferase</keyword>
<feature type="binding site" evidence="7 8">
    <location>
        <position position="123"/>
    </location>
    <ligand>
        <name>S-adenosyl-L-methionine</name>
        <dbReference type="ChEBI" id="CHEBI:59789"/>
    </ligand>
</feature>
<evidence type="ECO:0000256" key="2">
    <source>
        <dbReference type="ARBA" id="ARBA00022552"/>
    </source>
</evidence>
<comment type="subcellular location">
    <subcellularLocation>
        <location evidence="7">Cytoplasm</location>
    </subcellularLocation>
</comment>
<dbReference type="NCBIfam" id="TIGR00755">
    <property type="entry name" value="ksgA"/>
    <property type="match status" value="1"/>
</dbReference>
<dbReference type="AlphaFoldDB" id="A0A3D8J2G9"/>
<dbReference type="PROSITE" id="PS51689">
    <property type="entry name" value="SAM_RNA_A_N6_MT"/>
    <property type="match status" value="1"/>
</dbReference>
<evidence type="ECO:0000313" key="10">
    <source>
        <dbReference type="EMBL" id="RDU71054.1"/>
    </source>
</evidence>
<evidence type="ECO:0000256" key="7">
    <source>
        <dbReference type="HAMAP-Rule" id="MF_00607"/>
    </source>
</evidence>
<feature type="binding site" evidence="7 8">
    <location>
        <position position="43"/>
    </location>
    <ligand>
        <name>S-adenosyl-L-methionine</name>
        <dbReference type="ChEBI" id="CHEBI:59789"/>
    </ligand>
</feature>
<keyword evidence="1 7" id="KW-0963">Cytoplasm</keyword>
<keyword evidence="6 7" id="KW-0694">RNA-binding</keyword>
<dbReference type="Gene3D" id="3.40.50.150">
    <property type="entry name" value="Vaccinia Virus protein VP39"/>
    <property type="match status" value="1"/>
</dbReference>
<gene>
    <name evidence="7 10" type="primary">rsmA</name>
    <name evidence="7" type="synonym">ksgA</name>
    <name evidence="10" type="ORF">CQA66_07090</name>
</gene>
<dbReference type="InterPro" id="IPR011530">
    <property type="entry name" value="rRNA_adenine_dimethylase"/>
</dbReference>